<proteinExistence type="predicted"/>
<protein>
    <submittedName>
        <fullName evidence="2">Uncharacterized protein</fullName>
    </submittedName>
</protein>
<keyword evidence="3" id="KW-1185">Reference proteome</keyword>
<dbReference type="Proteomes" id="UP000747542">
    <property type="component" value="Unassembled WGS sequence"/>
</dbReference>
<reference evidence="2" key="1">
    <citation type="journal article" date="2021" name="Sci. Adv.">
        <title>The American lobster genome reveals insights on longevity, neural, and immune adaptations.</title>
        <authorList>
            <person name="Polinski J.M."/>
            <person name="Zimin A.V."/>
            <person name="Clark K.F."/>
            <person name="Kohn A.B."/>
            <person name="Sadowski N."/>
            <person name="Timp W."/>
            <person name="Ptitsyn A."/>
            <person name="Khanna P."/>
            <person name="Romanova D.Y."/>
            <person name="Williams P."/>
            <person name="Greenwood S.J."/>
            <person name="Moroz L.L."/>
            <person name="Walt D.R."/>
            <person name="Bodnar A.G."/>
        </authorList>
    </citation>
    <scope>NUCLEOTIDE SEQUENCE</scope>
    <source>
        <strain evidence="2">GMGI-L3</strain>
    </source>
</reference>
<feature type="region of interest" description="Disordered" evidence="1">
    <location>
        <begin position="39"/>
        <end position="60"/>
    </location>
</feature>
<name>A0A8J5NDJ3_HOMAM</name>
<organism evidence="2 3">
    <name type="scientific">Homarus americanus</name>
    <name type="common">American lobster</name>
    <dbReference type="NCBI Taxonomy" id="6706"/>
    <lineage>
        <taxon>Eukaryota</taxon>
        <taxon>Metazoa</taxon>
        <taxon>Ecdysozoa</taxon>
        <taxon>Arthropoda</taxon>
        <taxon>Crustacea</taxon>
        <taxon>Multicrustacea</taxon>
        <taxon>Malacostraca</taxon>
        <taxon>Eumalacostraca</taxon>
        <taxon>Eucarida</taxon>
        <taxon>Decapoda</taxon>
        <taxon>Pleocyemata</taxon>
        <taxon>Astacidea</taxon>
        <taxon>Nephropoidea</taxon>
        <taxon>Nephropidae</taxon>
        <taxon>Homarus</taxon>
    </lineage>
</organism>
<gene>
    <name evidence="2" type="ORF">Hamer_G008362</name>
</gene>
<accession>A0A8J5NDJ3</accession>
<evidence type="ECO:0000313" key="2">
    <source>
        <dbReference type="EMBL" id="KAG7177698.1"/>
    </source>
</evidence>
<sequence length="60" mass="7238">MYDVFICRRVTWPESNLAGELPGRRFTWPRSYLSEDEDSRGRSILRHHQQDRQLTFDTPN</sequence>
<dbReference type="EMBL" id="JAHLQT010001931">
    <property type="protein sequence ID" value="KAG7177698.1"/>
    <property type="molecule type" value="Genomic_DNA"/>
</dbReference>
<comment type="caution">
    <text evidence="2">The sequence shown here is derived from an EMBL/GenBank/DDBJ whole genome shotgun (WGS) entry which is preliminary data.</text>
</comment>
<dbReference type="AlphaFoldDB" id="A0A8J5NDJ3"/>
<evidence type="ECO:0000256" key="1">
    <source>
        <dbReference type="SAM" id="MobiDB-lite"/>
    </source>
</evidence>
<evidence type="ECO:0000313" key="3">
    <source>
        <dbReference type="Proteomes" id="UP000747542"/>
    </source>
</evidence>